<comment type="caution">
    <text evidence="2">The sequence shown here is derived from an EMBL/GenBank/DDBJ whole genome shotgun (WGS) entry which is preliminary data.</text>
</comment>
<reference evidence="2 3" key="1">
    <citation type="submission" date="2017-09" db="EMBL/GenBank/DDBJ databases">
        <title>Depth-based differentiation of microbial function through sediment-hosted aquifers and enrichment of novel symbionts in the deep terrestrial subsurface.</title>
        <authorList>
            <person name="Probst A.J."/>
            <person name="Ladd B."/>
            <person name="Jarett J.K."/>
            <person name="Geller-Mcgrath D.E."/>
            <person name="Sieber C.M."/>
            <person name="Emerson J.B."/>
            <person name="Anantharaman K."/>
            <person name="Thomas B.C."/>
            <person name="Malmstrom R."/>
            <person name="Stieglmeier M."/>
            <person name="Klingl A."/>
            <person name="Woyke T."/>
            <person name="Ryan C.M."/>
            <person name="Banfield J.F."/>
        </authorList>
    </citation>
    <scope>NUCLEOTIDE SEQUENCE [LARGE SCALE GENOMIC DNA]</scope>
    <source>
        <strain evidence="2">CG08_land_8_20_14_0_20_45_16</strain>
    </source>
</reference>
<name>A0A2H0Y170_UNCSA</name>
<evidence type="ECO:0000313" key="3">
    <source>
        <dbReference type="Proteomes" id="UP000231343"/>
    </source>
</evidence>
<feature type="domain" description="YgjP-like metallopeptidase" evidence="1">
    <location>
        <begin position="25"/>
        <end position="127"/>
    </location>
</feature>
<gene>
    <name evidence="2" type="ORF">COT42_01445</name>
</gene>
<dbReference type="AlphaFoldDB" id="A0A2H0Y170"/>
<evidence type="ECO:0000259" key="1">
    <source>
        <dbReference type="Pfam" id="PF01863"/>
    </source>
</evidence>
<protein>
    <recommendedName>
        <fullName evidence="1">YgjP-like metallopeptidase domain-containing protein</fullName>
    </recommendedName>
</protein>
<dbReference type="Proteomes" id="UP000231343">
    <property type="component" value="Unassembled WGS sequence"/>
</dbReference>
<proteinExistence type="predicted"/>
<dbReference type="EMBL" id="PEYM01000026">
    <property type="protein sequence ID" value="PIS31305.1"/>
    <property type="molecule type" value="Genomic_DNA"/>
</dbReference>
<sequence length="129" mass="15212">MFFGSHLNLLPCGGEHYSSYFKTPLLRMTRKQAKQLIPQRVEHYAKLYNINYNKIKITSAKKRWGSCSARGNLNFSWRLVLTPPEIIDYVVIHELCHVVHHNHSKRFWALVAQICPNYKACRKWLRKSA</sequence>
<dbReference type="CDD" id="cd07344">
    <property type="entry name" value="M48_yhfN_like"/>
    <property type="match status" value="1"/>
</dbReference>
<dbReference type="InterPro" id="IPR002725">
    <property type="entry name" value="YgjP-like_metallopeptidase"/>
</dbReference>
<dbReference type="InterPro" id="IPR053136">
    <property type="entry name" value="UTP_pyrophosphatase-like"/>
</dbReference>
<dbReference type="Pfam" id="PF01863">
    <property type="entry name" value="YgjP-like"/>
    <property type="match status" value="1"/>
</dbReference>
<evidence type="ECO:0000313" key="2">
    <source>
        <dbReference type="EMBL" id="PIS31305.1"/>
    </source>
</evidence>
<dbReference type="PANTHER" id="PTHR30399">
    <property type="entry name" value="UNCHARACTERIZED PROTEIN YGJP"/>
    <property type="match status" value="1"/>
</dbReference>
<organism evidence="2 3">
    <name type="scientific">Candidatus Saganbacteria bacterium CG08_land_8_20_14_0_20_45_16</name>
    <dbReference type="NCBI Taxonomy" id="2014293"/>
    <lineage>
        <taxon>Bacteria</taxon>
        <taxon>Bacillati</taxon>
        <taxon>Saganbacteria</taxon>
    </lineage>
</organism>
<dbReference type="PANTHER" id="PTHR30399:SF1">
    <property type="entry name" value="UTP PYROPHOSPHATASE"/>
    <property type="match status" value="1"/>
</dbReference>
<dbReference type="Gene3D" id="3.30.2010.10">
    <property type="entry name" value="Metalloproteases ('zincins'), catalytic domain"/>
    <property type="match status" value="1"/>
</dbReference>
<accession>A0A2H0Y170</accession>